<name>C0NR99_AJECG</name>
<reference evidence="2" key="1">
    <citation type="submission" date="2009-02" db="EMBL/GenBank/DDBJ databases">
        <title>The Genome Sequence of Ajellomyces capsulatus strain G186AR.</title>
        <authorList>
            <consortium name="The Broad Institute Genome Sequencing Platform"/>
            <person name="Champion M."/>
            <person name="Cuomo C."/>
            <person name="Ma L.-J."/>
            <person name="Henn M.R."/>
            <person name="Sil A."/>
            <person name="Goldman B."/>
            <person name="Young S.K."/>
            <person name="Kodira C.D."/>
            <person name="Zeng Q."/>
            <person name="Koehrsen M."/>
            <person name="Alvarado L."/>
            <person name="Berlin A."/>
            <person name="Borenstein D."/>
            <person name="Chen Z."/>
            <person name="Engels R."/>
            <person name="Freedman E."/>
            <person name="Gellesch M."/>
            <person name="Goldberg J."/>
            <person name="Griggs A."/>
            <person name="Gujja S."/>
            <person name="Heiman D."/>
            <person name="Hepburn T."/>
            <person name="Howarth C."/>
            <person name="Jen D."/>
            <person name="Larson L."/>
            <person name="Lewis B."/>
            <person name="Mehta T."/>
            <person name="Park D."/>
            <person name="Pearson M."/>
            <person name="Roberts A."/>
            <person name="Saif S."/>
            <person name="Shea T."/>
            <person name="Shenoy N."/>
            <person name="Sisk P."/>
            <person name="Stolte C."/>
            <person name="Sykes S."/>
            <person name="Walk T."/>
            <person name="White J."/>
            <person name="Yandava C."/>
            <person name="Klein B."/>
            <person name="McEwen J.G."/>
            <person name="Puccia R."/>
            <person name="Goldman G.H."/>
            <person name="Felipe M.S."/>
            <person name="Nino-Vega G."/>
            <person name="San-Blas G."/>
            <person name="Taylor J."/>
            <person name="Mendoza L."/>
            <person name="Galagan J."/>
            <person name="Nusbaum C."/>
            <person name="Birren B."/>
        </authorList>
    </citation>
    <scope>NUCLEOTIDE SEQUENCE</scope>
    <source>
        <strain evidence="2">G186AR</strain>
    </source>
</reference>
<feature type="region of interest" description="Disordered" evidence="1">
    <location>
        <begin position="19"/>
        <end position="41"/>
    </location>
</feature>
<dbReference type="PANTHER" id="PTHR34065:SF1">
    <property type="entry name" value="CELL DIVISION CONTROL PROTEIN 14"/>
    <property type="match status" value="1"/>
</dbReference>
<dbReference type="InParanoid" id="C0NR99"/>
<dbReference type="PANTHER" id="PTHR34065">
    <property type="entry name" value="CELL DIVISION CONTROL PROTEIN 14"/>
    <property type="match status" value="1"/>
</dbReference>
<dbReference type="RefSeq" id="XP_045286694.1">
    <property type="nucleotide sequence ID" value="XM_045432578.1"/>
</dbReference>
<keyword evidence="2" id="KW-0132">Cell division</keyword>
<proteinExistence type="predicted"/>
<evidence type="ECO:0000313" key="2">
    <source>
        <dbReference type="EMBL" id="EEH06213.1"/>
    </source>
</evidence>
<dbReference type="InterPro" id="IPR012535">
    <property type="entry name" value="Cell_div_Cdc14"/>
</dbReference>
<sequence length="380" mass="41400">MPVSFGKVEVAYGISKNEQSRRKWQRGKSSSSTRGTRTVRDGLSLAESLGETSANHISRALASDKGPDNCDQRANPASLMETLLAHSFDYLSSYDQGKIRKGLRQVEGLLAQICLSRSKVTAADKRRSAMPLGANGITLATAKPLSELSGDPAFREFFKLQEGFQWNVAMRLISCLEHLLGRGSNGTNDRLIISTLDLIQGTLLLHPPSRSLFAREIYMNLLLDLLEPANCPAIQSSTLLTLVTALLDNPANTRTFEALDGLLTVTSLFKMRTTSREVKLKLVEFLYFYLMPETPSIPSANSASAPNTAILGLGLHRSPSKLAGAFSRSFHGAGDGGRDARGSDTKTTEEKQVLLGKYLSNVEDLVEDLKESAPFEGTVY</sequence>
<organism evidence="2 3">
    <name type="scientific">Ajellomyces capsulatus (strain G186AR / H82 / ATCC MYA-2454 / RMSCC 2432)</name>
    <name type="common">Darling's disease fungus</name>
    <name type="synonym">Histoplasma capsulatum</name>
    <dbReference type="NCBI Taxonomy" id="447093"/>
    <lineage>
        <taxon>Eukaryota</taxon>
        <taxon>Fungi</taxon>
        <taxon>Dikarya</taxon>
        <taxon>Ascomycota</taxon>
        <taxon>Pezizomycotina</taxon>
        <taxon>Eurotiomycetes</taxon>
        <taxon>Eurotiomycetidae</taxon>
        <taxon>Onygenales</taxon>
        <taxon>Ajellomycetaceae</taxon>
        <taxon>Histoplasma</taxon>
    </lineage>
</organism>
<evidence type="ECO:0000313" key="3">
    <source>
        <dbReference type="Proteomes" id="UP000001631"/>
    </source>
</evidence>
<protein>
    <submittedName>
        <fullName evidence="2">Cell division control protein</fullName>
    </submittedName>
</protein>
<keyword evidence="3" id="KW-1185">Reference proteome</keyword>
<accession>C0NR99</accession>
<dbReference type="Proteomes" id="UP000001631">
    <property type="component" value="Unassembled WGS sequence"/>
</dbReference>
<dbReference type="GO" id="GO:0051301">
    <property type="term" value="P:cell division"/>
    <property type="evidence" value="ECO:0007669"/>
    <property type="project" value="UniProtKB-KW"/>
</dbReference>
<keyword evidence="2" id="KW-0131">Cell cycle</keyword>
<dbReference type="AlphaFoldDB" id="C0NR99"/>
<evidence type="ECO:0000256" key="1">
    <source>
        <dbReference type="SAM" id="MobiDB-lite"/>
    </source>
</evidence>
<feature type="compositionally biased region" description="Low complexity" evidence="1">
    <location>
        <begin position="27"/>
        <end position="36"/>
    </location>
</feature>
<dbReference type="STRING" id="447093.C0NR99"/>
<gene>
    <name evidence="2" type="ORF">HCBG_05529</name>
</gene>
<dbReference type="VEuPathDB" id="FungiDB:I7I50_03698"/>
<dbReference type="GeneID" id="69038545"/>
<dbReference type="EMBL" id="GG663369">
    <property type="protein sequence ID" value="EEH06213.1"/>
    <property type="molecule type" value="Genomic_DNA"/>
</dbReference>
<dbReference type="HOGENOM" id="CLU_052857_0_0_1"/>
<dbReference type="Pfam" id="PF08045">
    <property type="entry name" value="CDC14"/>
    <property type="match status" value="1"/>
</dbReference>